<dbReference type="OrthoDB" id="10625827at2759"/>
<reference evidence="2" key="1">
    <citation type="submission" date="2021-03" db="EMBL/GenBank/DDBJ databases">
        <title>Chromosome level genome of the anhydrobiotic midge Polypedilum vanderplanki.</title>
        <authorList>
            <person name="Yoshida Y."/>
            <person name="Kikawada T."/>
            <person name="Gusev O."/>
        </authorList>
    </citation>
    <scope>NUCLEOTIDE SEQUENCE</scope>
    <source>
        <strain evidence="2">NIAS01</strain>
        <tissue evidence="2">Whole body or cell culture</tissue>
    </source>
</reference>
<gene>
    <name evidence="2" type="ORF">PVAND_001378</name>
</gene>
<proteinExistence type="predicted"/>
<evidence type="ECO:0000256" key="1">
    <source>
        <dbReference type="SAM" id="MobiDB-lite"/>
    </source>
</evidence>
<feature type="compositionally biased region" description="Low complexity" evidence="1">
    <location>
        <begin position="78"/>
        <end position="87"/>
    </location>
</feature>
<evidence type="ECO:0000313" key="3">
    <source>
        <dbReference type="Proteomes" id="UP001107558"/>
    </source>
</evidence>
<comment type="caution">
    <text evidence="2">The sequence shown here is derived from an EMBL/GenBank/DDBJ whole genome shotgun (WGS) entry which is preliminary data.</text>
</comment>
<dbReference type="EMBL" id="JADBJN010000003">
    <property type="protein sequence ID" value="KAG5671166.1"/>
    <property type="molecule type" value="Genomic_DNA"/>
</dbReference>
<dbReference type="AlphaFoldDB" id="A0A9J6BP24"/>
<feature type="compositionally biased region" description="Low complexity" evidence="1">
    <location>
        <begin position="50"/>
        <end position="60"/>
    </location>
</feature>
<name>A0A9J6BP24_POLVA</name>
<organism evidence="2 3">
    <name type="scientific">Polypedilum vanderplanki</name>
    <name type="common">Sleeping chironomid midge</name>
    <dbReference type="NCBI Taxonomy" id="319348"/>
    <lineage>
        <taxon>Eukaryota</taxon>
        <taxon>Metazoa</taxon>
        <taxon>Ecdysozoa</taxon>
        <taxon>Arthropoda</taxon>
        <taxon>Hexapoda</taxon>
        <taxon>Insecta</taxon>
        <taxon>Pterygota</taxon>
        <taxon>Neoptera</taxon>
        <taxon>Endopterygota</taxon>
        <taxon>Diptera</taxon>
        <taxon>Nematocera</taxon>
        <taxon>Chironomoidea</taxon>
        <taxon>Chironomidae</taxon>
        <taxon>Chironominae</taxon>
        <taxon>Polypedilum</taxon>
        <taxon>Polypedilum</taxon>
    </lineage>
</organism>
<protein>
    <submittedName>
        <fullName evidence="2">Uncharacterized protein</fullName>
    </submittedName>
</protein>
<dbReference type="Proteomes" id="UP001107558">
    <property type="component" value="Chromosome 3"/>
</dbReference>
<feature type="region of interest" description="Disordered" evidence="1">
    <location>
        <begin position="72"/>
        <end position="116"/>
    </location>
</feature>
<evidence type="ECO:0000313" key="2">
    <source>
        <dbReference type="EMBL" id="KAG5671166.1"/>
    </source>
</evidence>
<sequence length="310" mass="35377">MHYAGRSHENYFMEAAPWNENVTIPLQSFSNKTKCITNINNCHENRNNENKLNNKTTTITPGSSNDSILKSIDEDNKSTSSSVSTSSAFEDSTNLYSEKSESSMSSINKINGNEDGNKNINLDAKIMIIENGKHNDVDDDDALEVLSSYDNDSGNDEFDEKGDGFNNFSYSSSDSRCDKKSRNYFNSLPLMRAKKQQIHTNFNSIRRRNFINNDHGLIEQEPFHDDIKVINLPSPSPSSWSSDSNMIQQQNLSTKSSSVPMLTVRRDQCHEDFNKLTVLRNSRSQSDRYLCAPKYTTSHHHEQERFVMWL</sequence>
<feature type="region of interest" description="Disordered" evidence="1">
    <location>
        <begin position="47"/>
        <end position="66"/>
    </location>
</feature>
<feature type="region of interest" description="Disordered" evidence="1">
    <location>
        <begin position="154"/>
        <end position="176"/>
    </location>
</feature>
<accession>A0A9J6BP24</accession>
<feature type="compositionally biased region" description="Low complexity" evidence="1">
    <location>
        <begin position="102"/>
        <end position="111"/>
    </location>
</feature>
<keyword evidence="3" id="KW-1185">Reference proteome</keyword>